<gene>
    <name evidence="1" type="ORF">TNIN_390081</name>
</gene>
<dbReference type="AlphaFoldDB" id="A0A8X7CCS3"/>
<protein>
    <submittedName>
        <fullName evidence="1">Uncharacterized protein</fullName>
    </submittedName>
</protein>
<dbReference type="EMBL" id="BMAV01016222">
    <property type="protein sequence ID" value="GFY66724.1"/>
    <property type="molecule type" value="Genomic_DNA"/>
</dbReference>
<comment type="caution">
    <text evidence="1">The sequence shown here is derived from an EMBL/GenBank/DDBJ whole genome shotgun (WGS) entry which is preliminary data.</text>
</comment>
<sequence length="86" mass="10022">MHFFYSTAERRMMRIHMVSVAFARRKWKSNLVCAFPPPAQGPPQANAAVFLATRWVCFRCKKLDSDLSKQKPTRHFGRKNCLHKNA</sequence>
<proteinExistence type="predicted"/>
<dbReference type="Proteomes" id="UP000886998">
    <property type="component" value="Unassembled WGS sequence"/>
</dbReference>
<evidence type="ECO:0000313" key="1">
    <source>
        <dbReference type="EMBL" id="GFY66724.1"/>
    </source>
</evidence>
<name>A0A8X7CCS3_9ARAC</name>
<reference evidence="1" key="1">
    <citation type="submission" date="2020-08" db="EMBL/GenBank/DDBJ databases">
        <title>Multicomponent nature underlies the extraordinary mechanical properties of spider dragline silk.</title>
        <authorList>
            <person name="Kono N."/>
            <person name="Nakamura H."/>
            <person name="Mori M."/>
            <person name="Yoshida Y."/>
            <person name="Ohtoshi R."/>
            <person name="Malay A.D."/>
            <person name="Moran D.A.P."/>
            <person name="Tomita M."/>
            <person name="Numata K."/>
            <person name="Arakawa K."/>
        </authorList>
    </citation>
    <scope>NUCLEOTIDE SEQUENCE</scope>
</reference>
<keyword evidence="2" id="KW-1185">Reference proteome</keyword>
<organism evidence="1 2">
    <name type="scientific">Trichonephila inaurata madagascariensis</name>
    <dbReference type="NCBI Taxonomy" id="2747483"/>
    <lineage>
        <taxon>Eukaryota</taxon>
        <taxon>Metazoa</taxon>
        <taxon>Ecdysozoa</taxon>
        <taxon>Arthropoda</taxon>
        <taxon>Chelicerata</taxon>
        <taxon>Arachnida</taxon>
        <taxon>Araneae</taxon>
        <taxon>Araneomorphae</taxon>
        <taxon>Entelegynae</taxon>
        <taxon>Araneoidea</taxon>
        <taxon>Nephilidae</taxon>
        <taxon>Trichonephila</taxon>
        <taxon>Trichonephila inaurata</taxon>
    </lineage>
</organism>
<evidence type="ECO:0000313" key="2">
    <source>
        <dbReference type="Proteomes" id="UP000886998"/>
    </source>
</evidence>
<accession>A0A8X7CCS3</accession>